<proteinExistence type="predicted"/>
<gene>
    <name evidence="3" type="ORF">LJD61_03215</name>
</gene>
<dbReference type="Pfam" id="PF01381">
    <property type="entry name" value="HTH_3"/>
    <property type="match status" value="1"/>
</dbReference>
<comment type="caution">
    <text evidence="3">The sequence shown here is derived from an EMBL/GenBank/DDBJ whole genome shotgun (WGS) entry which is preliminary data.</text>
</comment>
<dbReference type="EMBL" id="JAJEKE010000002">
    <property type="protein sequence ID" value="MCQ1528553.1"/>
    <property type="molecule type" value="Genomic_DNA"/>
</dbReference>
<feature type="domain" description="HTH cro/C1-type" evidence="2">
    <location>
        <begin position="7"/>
        <end position="61"/>
    </location>
</feature>
<reference evidence="3 4" key="1">
    <citation type="submission" date="2021-10" db="EMBL/GenBank/DDBJ databases">
        <title>Lutispora strain m25 sp. nov., a thermophilic, non-spore-forming bacterium isolated from a lab-scale methanogenic bioreactor digesting anaerobic sludge.</title>
        <authorList>
            <person name="El Houari A."/>
            <person name="Mcdonald J."/>
        </authorList>
    </citation>
    <scope>NUCLEOTIDE SEQUENCE [LARGE SCALE GENOMIC DNA]</scope>
    <source>
        <strain evidence="4">m25</strain>
    </source>
</reference>
<accession>A0ABT1NBB1</accession>
<name>A0ABT1NBB1_9FIRM</name>
<evidence type="ECO:0000313" key="3">
    <source>
        <dbReference type="EMBL" id="MCQ1528553.1"/>
    </source>
</evidence>
<keyword evidence="4" id="KW-1185">Reference proteome</keyword>
<evidence type="ECO:0000313" key="4">
    <source>
        <dbReference type="Proteomes" id="UP001651880"/>
    </source>
</evidence>
<dbReference type="PANTHER" id="PTHR46558">
    <property type="entry name" value="TRACRIPTIONAL REGULATORY PROTEIN-RELATED-RELATED"/>
    <property type="match status" value="1"/>
</dbReference>
<evidence type="ECO:0000256" key="1">
    <source>
        <dbReference type="ARBA" id="ARBA00023125"/>
    </source>
</evidence>
<dbReference type="RefSeq" id="WP_255226075.1">
    <property type="nucleotide sequence ID" value="NZ_JAJEKE010000002.1"/>
</dbReference>
<dbReference type="Gene3D" id="1.10.260.40">
    <property type="entry name" value="lambda repressor-like DNA-binding domains"/>
    <property type="match status" value="1"/>
</dbReference>
<protein>
    <submittedName>
        <fullName evidence="3">Helix-turn-helix domain-containing protein</fullName>
    </submittedName>
</protein>
<dbReference type="InterPro" id="IPR010982">
    <property type="entry name" value="Lambda_DNA-bd_dom_sf"/>
</dbReference>
<organism evidence="3 4">
    <name type="scientific">Lutispora saccharofermentans</name>
    <dbReference type="NCBI Taxonomy" id="3024236"/>
    <lineage>
        <taxon>Bacteria</taxon>
        <taxon>Bacillati</taxon>
        <taxon>Bacillota</taxon>
        <taxon>Clostridia</taxon>
        <taxon>Lutisporales</taxon>
        <taxon>Lutisporaceae</taxon>
        <taxon>Lutispora</taxon>
    </lineage>
</organism>
<dbReference type="PANTHER" id="PTHR46558:SF11">
    <property type="entry name" value="HTH-TYPE TRANSCRIPTIONAL REGULATOR XRE"/>
    <property type="match status" value="1"/>
</dbReference>
<dbReference type="InterPro" id="IPR001387">
    <property type="entry name" value="Cro/C1-type_HTH"/>
</dbReference>
<evidence type="ECO:0000259" key="2">
    <source>
        <dbReference type="PROSITE" id="PS50943"/>
    </source>
</evidence>
<dbReference type="CDD" id="cd00093">
    <property type="entry name" value="HTH_XRE"/>
    <property type="match status" value="1"/>
</dbReference>
<sequence length="121" mass="14251">MSFGEKLAMLRGEKNMSRNELAKILNISYSSISKYETEIRFPDQEMLRKIADYFQVSTDYLLGRTEVRYFYEKDEAGESSSVSETVSYHDFNKDELPEEAIKQINDYIEFIKHKYNSDSSK</sequence>
<dbReference type="Proteomes" id="UP001651880">
    <property type="component" value="Unassembled WGS sequence"/>
</dbReference>
<dbReference type="SUPFAM" id="SSF47413">
    <property type="entry name" value="lambda repressor-like DNA-binding domains"/>
    <property type="match status" value="1"/>
</dbReference>
<dbReference type="PROSITE" id="PS50943">
    <property type="entry name" value="HTH_CROC1"/>
    <property type="match status" value="1"/>
</dbReference>
<dbReference type="SMART" id="SM00530">
    <property type="entry name" value="HTH_XRE"/>
    <property type="match status" value="1"/>
</dbReference>
<keyword evidence="1" id="KW-0238">DNA-binding</keyword>